<dbReference type="PANTHER" id="PTHR43591:SF24">
    <property type="entry name" value="2-METHOXY-6-POLYPRENYL-1,4-BENZOQUINOL METHYLASE, MITOCHONDRIAL"/>
    <property type="match status" value="1"/>
</dbReference>
<keyword evidence="2" id="KW-0489">Methyltransferase</keyword>
<keyword evidence="2" id="KW-0808">Transferase</keyword>
<accession>A0ABV5NTC6</accession>
<dbReference type="Gene3D" id="3.40.50.150">
    <property type="entry name" value="Vaccinia Virus protein VP39"/>
    <property type="match status" value="1"/>
</dbReference>
<comment type="caution">
    <text evidence="2">The sequence shown here is derived from an EMBL/GenBank/DDBJ whole genome shotgun (WGS) entry which is preliminary data.</text>
</comment>
<dbReference type="InterPro" id="IPR013216">
    <property type="entry name" value="Methyltransf_11"/>
</dbReference>
<dbReference type="InterPro" id="IPR029063">
    <property type="entry name" value="SAM-dependent_MTases_sf"/>
</dbReference>
<dbReference type="Proteomes" id="UP001589568">
    <property type="component" value="Unassembled WGS sequence"/>
</dbReference>
<dbReference type="GO" id="GO:0008168">
    <property type="term" value="F:methyltransferase activity"/>
    <property type="evidence" value="ECO:0007669"/>
    <property type="project" value="UniProtKB-KW"/>
</dbReference>
<reference evidence="2 3" key="1">
    <citation type="submission" date="2024-09" db="EMBL/GenBank/DDBJ databases">
        <authorList>
            <person name="Sun Q."/>
            <person name="Mori K."/>
        </authorList>
    </citation>
    <scope>NUCLEOTIDE SEQUENCE [LARGE SCALE GENOMIC DNA]</scope>
    <source>
        <strain evidence="2 3">JCM 3324</strain>
    </source>
</reference>
<sequence length="199" mass="20760">MLDYDREAARYDETRGGLPRARAAARAVRELLPGSLPGSLPGGGTLLDVACGTGLVTRELAGAGLRVLGVDASTGMARLAAGRVPVVLGDGRLLPVRDRSVAAVTTIWLLHLLDDARPVIAEAARVLRPGGVYVTTVDKRAAHDASMPVDRRPADGAATVIEAAARHGLRPCGETRFTGHGQSTSEAPDPIFRLLAFTA</sequence>
<evidence type="ECO:0000313" key="3">
    <source>
        <dbReference type="Proteomes" id="UP001589568"/>
    </source>
</evidence>
<name>A0ABV5NTC6_9ACTN</name>
<dbReference type="CDD" id="cd02440">
    <property type="entry name" value="AdoMet_MTases"/>
    <property type="match status" value="1"/>
</dbReference>
<gene>
    <name evidence="2" type="ORF">ACFFR3_28915</name>
</gene>
<dbReference type="RefSeq" id="WP_364370054.1">
    <property type="nucleotide sequence ID" value="NZ_JBHMCF010000034.1"/>
</dbReference>
<proteinExistence type="predicted"/>
<dbReference type="Pfam" id="PF08241">
    <property type="entry name" value="Methyltransf_11"/>
    <property type="match status" value="1"/>
</dbReference>
<evidence type="ECO:0000259" key="1">
    <source>
        <dbReference type="Pfam" id="PF08241"/>
    </source>
</evidence>
<dbReference type="PANTHER" id="PTHR43591">
    <property type="entry name" value="METHYLTRANSFERASE"/>
    <property type="match status" value="1"/>
</dbReference>
<protein>
    <submittedName>
        <fullName evidence="2">Class I SAM-dependent methyltransferase</fullName>
        <ecNumber evidence="2">2.1.1.-</ecNumber>
    </submittedName>
</protein>
<feature type="domain" description="Methyltransferase type 11" evidence="1">
    <location>
        <begin position="47"/>
        <end position="134"/>
    </location>
</feature>
<dbReference type="GO" id="GO:0032259">
    <property type="term" value="P:methylation"/>
    <property type="evidence" value="ECO:0007669"/>
    <property type="project" value="UniProtKB-KW"/>
</dbReference>
<organism evidence="2 3">
    <name type="scientific">Nonomuraea salmonea</name>
    <dbReference type="NCBI Taxonomy" id="46181"/>
    <lineage>
        <taxon>Bacteria</taxon>
        <taxon>Bacillati</taxon>
        <taxon>Actinomycetota</taxon>
        <taxon>Actinomycetes</taxon>
        <taxon>Streptosporangiales</taxon>
        <taxon>Streptosporangiaceae</taxon>
        <taxon>Nonomuraea</taxon>
    </lineage>
</organism>
<dbReference type="EC" id="2.1.1.-" evidence="2"/>
<evidence type="ECO:0000313" key="2">
    <source>
        <dbReference type="EMBL" id="MFB9473535.1"/>
    </source>
</evidence>
<dbReference type="EMBL" id="JBHMCF010000034">
    <property type="protein sequence ID" value="MFB9473535.1"/>
    <property type="molecule type" value="Genomic_DNA"/>
</dbReference>
<dbReference type="SUPFAM" id="SSF53335">
    <property type="entry name" value="S-adenosyl-L-methionine-dependent methyltransferases"/>
    <property type="match status" value="1"/>
</dbReference>
<keyword evidence="3" id="KW-1185">Reference proteome</keyword>